<feature type="transmembrane region" description="Helical" evidence="8">
    <location>
        <begin position="199"/>
        <end position="222"/>
    </location>
</feature>
<dbReference type="InterPro" id="IPR038731">
    <property type="entry name" value="RgtA/B/C-like"/>
</dbReference>
<accession>A0A285NEP1</accession>
<dbReference type="InterPro" id="IPR050297">
    <property type="entry name" value="LipidA_mod_glycosyltrf_83"/>
</dbReference>
<dbReference type="AlphaFoldDB" id="A0A285NEP1"/>
<keyword evidence="11" id="KW-1185">Reference proteome</keyword>
<feature type="transmembrane region" description="Helical" evidence="8">
    <location>
        <begin position="259"/>
        <end position="280"/>
    </location>
</feature>
<organism evidence="10 11">
    <name type="scientific">Persephonella hydrogeniphila</name>
    <dbReference type="NCBI Taxonomy" id="198703"/>
    <lineage>
        <taxon>Bacteria</taxon>
        <taxon>Pseudomonadati</taxon>
        <taxon>Aquificota</taxon>
        <taxon>Aquificia</taxon>
        <taxon>Aquificales</taxon>
        <taxon>Hydrogenothermaceae</taxon>
        <taxon>Persephonella</taxon>
    </lineage>
</organism>
<keyword evidence="7 8" id="KW-0472">Membrane</keyword>
<dbReference type="Pfam" id="PF13231">
    <property type="entry name" value="PMT_2"/>
    <property type="match status" value="1"/>
</dbReference>
<evidence type="ECO:0000256" key="4">
    <source>
        <dbReference type="ARBA" id="ARBA00022679"/>
    </source>
</evidence>
<keyword evidence="4 10" id="KW-0808">Transferase</keyword>
<sequence>MSESRKIFLLIALGILSLFPNINLYEFRGEESLRTIVAFEMADSHNYLQPTFLGDLYFNKPPLFNWFIVLSSKLIPWSELTARIVSILFVFLTVFLIYRFSYKLFKNTELALLSGLLYLISVDILFWYGYLAEIDVTLAFFVFLMFYIQYKGYFERNNYFVLLSGITACITFLLKGFPAFLFFGVTYICFVLYRRDFRYLLNPFLWLSGILAITIPTVWIFSTSNPEMYIKRLFIESVIRAEGSSDITKLLVHFITYPLLNIKQLIPASVLVAVILFFAYRNRAKVQLPSEIKLFLFVAFVNYLPYLLAVHSRGRYVIPLFPIIMVVSGYIIHNIGREKWIRIAIYTAVVLIMARFILGFVGFPIFMEKKASRKRAAYDIAKKIDLNSNIACDCKSEKTVCLYIDFLKGKAVKTSRHTPNWDYLIDCSDKSKGKEILSYDLRGKILKVYKRVK</sequence>
<dbReference type="PANTHER" id="PTHR33908">
    <property type="entry name" value="MANNOSYLTRANSFERASE YKCB-RELATED"/>
    <property type="match status" value="1"/>
</dbReference>
<dbReference type="GO" id="GO:0016763">
    <property type="term" value="F:pentosyltransferase activity"/>
    <property type="evidence" value="ECO:0007669"/>
    <property type="project" value="TreeGrafter"/>
</dbReference>
<dbReference type="EMBL" id="OBEI01000003">
    <property type="protein sequence ID" value="SNZ07920.1"/>
    <property type="molecule type" value="Genomic_DNA"/>
</dbReference>
<feature type="transmembrane region" description="Helical" evidence="8">
    <location>
        <begin position="7"/>
        <end position="25"/>
    </location>
</feature>
<keyword evidence="3 10" id="KW-0328">Glycosyltransferase</keyword>
<reference evidence="11" key="1">
    <citation type="submission" date="2017-09" db="EMBL/GenBank/DDBJ databases">
        <authorList>
            <person name="Varghese N."/>
            <person name="Submissions S."/>
        </authorList>
    </citation>
    <scope>NUCLEOTIDE SEQUENCE [LARGE SCALE GENOMIC DNA]</scope>
    <source>
        <strain evidence="11">DSM 15103</strain>
    </source>
</reference>
<evidence type="ECO:0000313" key="11">
    <source>
        <dbReference type="Proteomes" id="UP000219036"/>
    </source>
</evidence>
<evidence type="ECO:0000256" key="6">
    <source>
        <dbReference type="ARBA" id="ARBA00022989"/>
    </source>
</evidence>
<feature type="transmembrane region" description="Helical" evidence="8">
    <location>
        <begin position="80"/>
        <end position="98"/>
    </location>
</feature>
<evidence type="ECO:0000256" key="8">
    <source>
        <dbReference type="SAM" id="Phobius"/>
    </source>
</evidence>
<evidence type="ECO:0000256" key="1">
    <source>
        <dbReference type="ARBA" id="ARBA00004651"/>
    </source>
</evidence>
<dbReference type="Proteomes" id="UP000219036">
    <property type="component" value="Unassembled WGS sequence"/>
</dbReference>
<feature type="transmembrane region" description="Helical" evidence="8">
    <location>
        <begin position="110"/>
        <end position="130"/>
    </location>
</feature>
<name>A0A285NEP1_9AQUI</name>
<evidence type="ECO:0000256" key="2">
    <source>
        <dbReference type="ARBA" id="ARBA00022475"/>
    </source>
</evidence>
<dbReference type="GO" id="GO:0010041">
    <property type="term" value="P:response to iron(III) ion"/>
    <property type="evidence" value="ECO:0007669"/>
    <property type="project" value="TreeGrafter"/>
</dbReference>
<feature type="domain" description="Glycosyltransferase RgtA/B/C/D-like" evidence="9">
    <location>
        <begin position="59"/>
        <end position="216"/>
    </location>
</feature>
<protein>
    <submittedName>
        <fullName evidence="10">Dolichyl-phosphate-mannose-protein mannosyltransferase</fullName>
    </submittedName>
</protein>
<keyword evidence="2" id="KW-1003">Cell membrane</keyword>
<dbReference type="PANTHER" id="PTHR33908:SF3">
    <property type="entry name" value="UNDECAPRENYL PHOSPHATE-ALPHA-4-AMINO-4-DEOXY-L-ARABINOSE ARABINOSYL TRANSFERASE"/>
    <property type="match status" value="1"/>
</dbReference>
<proteinExistence type="predicted"/>
<evidence type="ECO:0000259" key="9">
    <source>
        <dbReference type="Pfam" id="PF13231"/>
    </source>
</evidence>
<evidence type="ECO:0000313" key="10">
    <source>
        <dbReference type="EMBL" id="SNZ07920.1"/>
    </source>
</evidence>
<keyword evidence="5 8" id="KW-0812">Transmembrane</keyword>
<feature type="transmembrane region" description="Helical" evidence="8">
    <location>
        <begin position="160"/>
        <end position="193"/>
    </location>
</feature>
<evidence type="ECO:0000256" key="5">
    <source>
        <dbReference type="ARBA" id="ARBA00022692"/>
    </source>
</evidence>
<keyword evidence="6 8" id="KW-1133">Transmembrane helix</keyword>
<dbReference type="GO" id="GO:0009103">
    <property type="term" value="P:lipopolysaccharide biosynthetic process"/>
    <property type="evidence" value="ECO:0007669"/>
    <property type="project" value="UniProtKB-ARBA"/>
</dbReference>
<evidence type="ECO:0000256" key="7">
    <source>
        <dbReference type="ARBA" id="ARBA00023136"/>
    </source>
</evidence>
<gene>
    <name evidence="10" type="ORF">SAMN06265182_1090</name>
</gene>
<evidence type="ECO:0000256" key="3">
    <source>
        <dbReference type="ARBA" id="ARBA00022676"/>
    </source>
</evidence>
<feature type="transmembrane region" description="Helical" evidence="8">
    <location>
        <begin position="292"/>
        <end position="309"/>
    </location>
</feature>
<feature type="transmembrane region" description="Helical" evidence="8">
    <location>
        <begin position="345"/>
        <end position="366"/>
    </location>
</feature>
<feature type="transmembrane region" description="Helical" evidence="8">
    <location>
        <begin position="136"/>
        <end position="153"/>
    </location>
</feature>
<comment type="subcellular location">
    <subcellularLocation>
        <location evidence="1">Cell membrane</location>
        <topology evidence="1">Multi-pass membrane protein</topology>
    </subcellularLocation>
</comment>
<feature type="transmembrane region" description="Helical" evidence="8">
    <location>
        <begin position="316"/>
        <end position="333"/>
    </location>
</feature>
<dbReference type="GO" id="GO:0005886">
    <property type="term" value="C:plasma membrane"/>
    <property type="evidence" value="ECO:0007669"/>
    <property type="project" value="UniProtKB-SubCell"/>
</dbReference>